<keyword evidence="1" id="KW-0812">Transmembrane</keyword>
<keyword evidence="1" id="KW-1133">Transmembrane helix</keyword>
<evidence type="ECO:0000313" key="3">
    <source>
        <dbReference type="Proteomes" id="UP000198948"/>
    </source>
</evidence>
<gene>
    <name evidence="2" type="ORF">SAMN04488559_11341</name>
</gene>
<evidence type="ECO:0000256" key="1">
    <source>
        <dbReference type="SAM" id="Phobius"/>
    </source>
</evidence>
<keyword evidence="3" id="KW-1185">Reference proteome</keyword>
<evidence type="ECO:0000313" key="2">
    <source>
        <dbReference type="EMBL" id="SER96183.1"/>
    </source>
</evidence>
<organism evidence="2 3">
    <name type="scientific">Isobaculum melis</name>
    <dbReference type="NCBI Taxonomy" id="142588"/>
    <lineage>
        <taxon>Bacteria</taxon>
        <taxon>Bacillati</taxon>
        <taxon>Bacillota</taxon>
        <taxon>Bacilli</taxon>
        <taxon>Lactobacillales</taxon>
        <taxon>Carnobacteriaceae</taxon>
        <taxon>Isobaculum</taxon>
    </lineage>
</organism>
<reference evidence="2 3" key="1">
    <citation type="submission" date="2016-10" db="EMBL/GenBank/DDBJ databases">
        <authorList>
            <person name="de Groot N.N."/>
        </authorList>
    </citation>
    <scope>NUCLEOTIDE SEQUENCE [LARGE SCALE GENOMIC DNA]</scope>
    <source>
        <strain evidence="2 3">DSM 13760</strain>
    </source>
</reference>
<sequence length="58" mass="6894">MNFLQMYGFMFFGVLIYGVLGLVLIVMDEQRSIKASVRRMILKRRAYKAYKAQHLLHK</sequence>
<proteinExistence type="predicted"/>
<feature type="transmembrane region" description="Helical" evidence="1">
    <location>
        <begin position="6"/>
        <end position="26"/>
    </location>
</feature>
<keyword evidence="1" id="KW-0472">Membrane</keyword>
<dbReference type="STRING" id="142588.SAMN04488559_11341"/>
<dbReference type="EMBL" id="FOHA01000013">
    <property type="protein sequence ID" value="SER96183.1"/>
    <property type="molecule type" value="Genomic_DNA"/>
</dbReference>
<protein>
    <submittedName>
        <fullName evidence="2">Uncharacterized protein</fullName>
    </submittedName>
</protein>
<accession>A0A1H9THT5</accession>
<dbReference type="AlphaFoldDB" id="A0A1H9THT5"/>
<name>A0A1H9THT5_9LACT</name>
<dbReference type="Proteomes" id="UP000198948">
    <property type="component" value="Unassembled WGS sequence"/>
</dbReference>